<feature type="domain" description="PPIase FKBP-type" evidence="2">
    <location>
        <begin position="1"/>
        <end position="30"/>
    </location>
</feature>
<dbReference type="Gene3D" id="3.10.50.40">
    <property type="match status" value="1"/>
</dbReference>
<proteinExistence type="predicted"/>
<evidence type="ECO:0000256" key="1">
    <source>
        <dbReference type="ARBA" id="ARBA00029569"/>
    </source>
</evidence>
<dbReference type="InterPro" id="IPR046357">
    <property type="entry name" value="PPIase_dom_sf"/>
</dbReference>
<evidence type="ECO:0000313" key="4">
    <source>
        <dbReference type="Proteomes" id="UP000265520"/>
    </source>
</evidence>
<accession>A0A392TTA1</accession>
<keyword evidence="4" id="KW-1185">Reference proteome</keyword>
<organism evidence="3 4">
    <name type="scientific">Trifolium medium</name>
    <dbReference type="NCBI Taxonomy" id="97028"/>
    <lineage>
        <taxon>Eukaryota</taxon>
        <taxon>Viridiplantae</taxon>
        <taxon>Streptophyta</taxon>
        <taxon>Embryophyta</taxon>
        <taxon>Tracheophyta</taxon>
        <taxon>Spermatophyta</taxon>
        <taxon>Magnoliopsida</taxon>
        <taxon>eudicotyledons</taxon>
        <taxon>Gunneridae</taxon>
        <taxon>Pentapetalae</taxon>
        <taxon>rosids</taxon>
        <taxon>fabids</taxon>
        <taxon>Fabales</taxon>
        <taxon>Fabaceae</taxon>
        <taxon>Papilionoideae</taxon>
        <taxon>50 kb inversion clade</taxon>
        <taxon>NPAAA clade</taxon>
        <taxon>Hologalegina</taxon>
        <taxon>IRL clade</taxon>
        <taxon>Trifolieae</taxon>
        <taxon>Trifolium</taxon>
    </lineage>
</organism>
<dbReference type="AlphaFoldDB" id="A0A392TTA1"/>
<protein>
    <recommendedName>
        <fullName evidence="1">Rotamase</fullName>
    </recommendedName>
</protein>
<feature type="non-terminal residue" evidence="3">
    <location>
        <position position="1"/>
    </location>
</feature>
<reference evidence="3 4" key="1">
    <citation type="journal article" date="2018" name="Front. Plant Sci.">
        <title>Red Clover (Trifolium pratense) and Zigzag Clover (T. medium) - A Picture of Genomic Similarities and Differences.</title>
        <authorList>
            <person name="Dluhosova J."/>
            <person name="Istvanek J."/>
            <person name="Nedelnik J."/>
            <person name="Repkova J."/>
        </authorList>
    </citation>
    <scope>NUCLEOTIDE SEQUENCE [LARGE SCALE GENOMIC DNA]</scope>
    <source>
        <strain evidence="4">cv. 10/8</strain>
        <tissue evidence="3">Leaf</tissue>
    </source>
</reference>
<dbReference type="Proteomes" id="UP000265520">
    <property type="component" value="Unassembled WGS sequence"/>
</dbReference>
<sequence>VPEGFELCVRLMLPGEVALVTCPPDYAYDKFPRLLMKF</sequence>
<dbReference type="Pfam" id="PF00254">
    <property type="entry name" value="FKBP_C"/>
    <property type="match status" value="1"/>
</dbReference>
<dbReference type="InterPro" id="IPR001179">
    <property type="entry name" value="PPIase_FKBP_dom"/>
</dbReference>
<comment type="caution">
    <text evidence="3">The sequence shown here is derived from an EMBL/GenBank/DDBJ whole genome shotgun (WGS) entry which is preliminary data.</text>
</comment>
<dbReference type="EMBL" id="LXQA010637932">
    <property type="protein sequence ID" value="MCI63480.1"/>
    <property type="molecule type" value="Genomic_DNA"/>
</dbReference>
<dbReference type="GO" id="GO:0003755">
    <property type="term" value="F:peptidyl-prolyl cis-trans isomerase activity"/>
    <property type="evidence" value="ECO:0007669"/>
    <property type="project" value="InterPro"/>
</dbReference>
<evidence type="ECO:0000313" key="3">
    <source>
        <dbReference type="EMBL" id="MCI63480.1"/>
    </source>
</evidence>
<evidence type="ECO:0000259" key="2">
    <source>
        <dbReference type="Pfam" id="PF00254"/>
    </source>
</evidence>
<name>A0A392TTA1_9FABA</name>
<dbReference type="SUPFAM" id="SSF54534">
    <property type="entry name" value="FKBP-like"/>
    <property type="match status" value="1"/>
</dbReference>
<keyword evidence="3" id="KW-0413">Isomerase</keyword>